<evidence type="ECO:0008006" key="4">
    <source>
        <dbReference type="Google" id="ProtNLM"/>
    </source>
</evidence>
<name>A0A2U2J714_9FLAO</name>
<reference evidence="2 3" key="1">
    <citation type="submission" date="2018-05" db="EMBL/GenBank/DDBJ databases">
        <title>Polaribacter aquimarinus sp. nov., isolated from sediment in a sediment of sea.</title>
        <authorList>
            <person name="Lu D."/>
        </authorList>
    </citation>
    <scope>NUCLEOTIDE SEQUENCE [LARGE SCALE GENOMIC DNA]</scope>
    <source>
        <strain evidence="2 3">ZY113</strain>
    </source>
</reference>
<dbReference type="Proteomes" id="UP000245670">
    <property type="component" value="Unassembled WGS sequence"/>
</dbReference>
<dbReference type="RefSeq" id="WP_109405950.1">
    <property type="nucleotide sequence ID" value="NZ_QFFG01000007.1"/>
</dbReference>
<organism evidence="2 3">
    <name type="scientific">Polaribacter aquimarinus</name>
    <dbReference type="NCBI Taxonomy" id="2100726"/>
    <lineage>
        <taxon>Bacteria</taxon>
        <taxon>Pseudomonadati</taxon>
        <taxon>Bacteroidota</taxon>
        <taxon>Flavobacteriia</taxon>
        <taxon>Flavobacteriales</taxon>
        <taxon>Flavobacteriaceae</taxon>
    </lineage>
</organism>
<accession>A0A2U2J714</accession>
<evidence type="ECO:0000313" key="2">
    <source>
        <dbReference type="EMBL" id="PWG04133.1"/>
    </source>
</evidence>
<dbReference type="Gene3D" id="2.40.160.60">
    <property type="entry name" value="Outer membrane protein transport protein (OMPP1/FadL/TodX)"/>
    <property type="match status" value="1"/>
</dbReference>
<dbReference type="AlphaFoldDB" id="A0A2U2J714"/>
<dbReference type="EMBL" id="QFFG01000007">
    <property type="protein sequence ID" value="PWG04133.1"/>
    <property type="molecule type" value="Genomic_DNA"/>
</dbReference>
<evidence type="ECO:0000256" key="1">
    <source>
        <dbReference type="SAM" id="SignalP"/>
    </source>
</evidence>
<feature type="chain" id="PRO_5015471322" description="Long-chain fatty acid transport protein" evidence="1">
    <location>
        <begin position="20"/>
        <end position="429"/>
    </location>
</feature>
<proteinExistence type="predicted"/>
<keyword evidence="1" id="KW-0732">Signal</keyword>
<feature type="signal peptide" evidence="1">
    <location>
        <begin position="1"/>
        <end position="19"/>
    </location>
</feature>
<comment type="caution">
    <text evidence="2">The sequence shown here is derived from an EMBL/GenBank/DDBJ whole genome shotgun (WGS) entry which is preliminary data.</text>
</comment>
<dbReference type="OrthoDB" id="1491239at2"/>
<keyword evidence="3" id="KW-1185">Reference proteome</keyword>
<protein>
    <recommendedName>
        <fullName evidence="4">Long-chain fatty acid transport protein</fullName>
    </recommendedName>
</protein>
<sequence>MIRKILVFFLLITSANLIAQTNSASPYSFFGIGDEFSPRTIEQNSMGGIGVAFSNYKYLNFTNPAAYANLRYTTYSFGTLHKEITLKNGANTQNANTTGLSYFALAFPIGSKAGFSLGLQPISSVGYSLSNSVTDSTGGITELTVFKGKGGVNRFYATFGMKIFKDVSLGIEAEYSFGNIENSISNQRANVTLSTMHKESSDVRGGGITLGAQYETTTKKDLVLNAGIALKLGNDLNVTGNQYLYSLSFSSTGSEIPRDTISNTLISGSYNLPLKTTFGAGLGKYNKWYIAAEYENQNAYQTNGFLNTTNSAFKYGKSNRFSLGGFILPKINSISSYFDRVTYRAGIRFEKTGLLIDGSGIGGDFSEVNDFGISFGLGLPMKQLSSINLGFEYGKRGTTANNLIQENYFNFRIGLSLTDTNWFQKRKID</sequence>
<evidence type="ECO:0000313" key="3">
    <source>
        <dbReference type="Proteomes" id="UP000245670"/>
    </source>
</evidence>
<gene>
    <name evidence="2" type="ORF">DIS07_14300</name>
</gene>